<dbReference type="GO" id="GO:0005829">
    <property type="term" value="C:cytosol"/>
    <property type="evidence" value="ECO:0007669"/>
    <property type="project" value="TreeGrafter"/>
</dbReference>
<dbReference type="GO" id="GO:0009898">
    <property type="term" value="C:cytoplasmic side of plasma membrane"/>
    <property type="evidence" value="ECO:0007669"/>
    <property type="project" value="TreeGrafter"/>
</dbReference>
<feature type="domain" description="AAA" evidence="1">
    <location>
        <begin position="90"/>
        <end position="249"/>
    </location>
</feature>
<dbReference type="Pfam" id="PF13614">
    <property type="entry name" value="AAA_31"/>
    <property type="match status" value="1"/>
</dbReference>
<accession>X0ZWU4</accession>
<dbReference type="InterPro" id="IPR050625">
    <property type="entry name" value="ParA/MinD_ATPase"/>
</dbReference>
<dbReference type="GO" id="GO:0051782">
    <property type="term" value="P:negative regulation of cell division"/>
    <property type="evidence" value="ECO:0007669"/>
    <property type="project" value="TreeGrafter"/>
</dbReference>
<sequence length="318" mass="36596">HFLKDDYKEQLEDRHSIEEIKLKKPVISQYDYNSKIWGQEKRSHIDKKFLKREFNFKDRFSNRDLKKDLFNMGKKDLNYKETGYKILVQNVISIYSAQGGVGRTSTAIHLAKLLNKLGVLLIDLNFAEGPSDISLYLQLPKLPHLSKFISNQDSPRKAFNDTIISVKKHNFDVIQTPPTLRQSDQFDATTLMNLIEIAKRRYGIIIADLPDNYDDITLEMLNLSSSVILMVTLELGAAARLKEIYHLLDPKQKIFLLINKYSKKSSVTSRDISEYLDLPIAGVIEDDPKLLRRMEKGNLSFDDNTIFGSALKEIAEKI</sequence>
<dbReference type="Gene3D" id="3.40.50.300">
    <property type="entry name" value="P-loop containing nucleotide triphosphate hydrolases"/>
    <property type="match status" value="1"/>
</dbReference>
<dbReference type="AlphaFoldDB" id="X0ZWU4"/>
<dbReference type="EMBL" id="BART01003845">
    <property type="protein sequence ID" value="GAG62387.1"/>
    <property type="molecule type" value="Genomic_DNA"/>
</dbReference>
<proteinExistence type="predicted"/>
<organism evidence="2">
    <name type="scientific">marine sediment metagenome</name>
    <dbReference type="NCBI Taxonomy" id="412755"/>
    <lineage>
        <taxon>unclassified sequences</taxon>
        <taxon>metagenomes</taxon>
        <taxon>ecological metagenomes</taxon>
    </lineage>
</organism>
<dbReference type="GO" id="GO:0016887">
    <property type="term" value="F:ATP hydrolysis activity"/>
    <property type="evidence" value="ECO:0007669"/>
    <property type="project" value="TreeGrafter"/>
</dbReference>
<evidence type="ECO:0000313" key="2">
    <source>
        <dbReference type="EMBL" id="GAG62387.1"/>
    </source>
</evidence>
<comment type="caution">
    <text evidence="2">The sequence shown here is derived from an EMBL/GenBank/DDBJ whole genome shotgun (WGS) entry which is preliminary data.</text>
</comment>
<dbReference type="PANTHER" id="PTHR43384:SF13">
    <property type="entry name" value="SLR0110 PROTEIN"/>
    <property type="match status" value="1"/>
</dbReference>
<dbReference type="SUPFAM" id="SSF52540">
    <property type="entry name" value="P-loop containing nucleoside triphosphate hydrolases"/>
    <property type="match status" value="1"/>
</dbReference>
<feature type="non-terminal residue" evidence="2">
    <location>
        <position position="1"/>
    </location>
</feature>
<dbReference type="InterPro" id="IPR027417">
    <property type="entry name" value="P-loop_NTPase"/>
</dbReference>
<name>X0ZWU4_9ZZZZ</name>
<protein>
    <recommendedName>
        <fullName evidence="1">AAA domain-containing protein</fullName>
    </recommendedName>
</protein>
<dbReference type="GO" id="GO:0005524">
    <property type="term" value="F:ATP binding"/>
    <property type="evidence" value="ECO:0007669"/>
    <property type="project" value="TreeGrafter"/>
</dbReference>
<dbReference type="PANTHER" id="PTHR43384">
    <property type="entry name" value="SEPTUM SITE-DETERMINING PROTEIN MIND HOMOLOG, CHLOROPLASTIC-RELATED"/>
    <property type="match status" value="1"/>
</dbReference>
<dbReference type="InterPro" id="IPR025669">
    <property type="entry name" value="AAA_dom"/>
</dbReference>
<feature type="non-terminal residue" evidence="2">
    <location>
        <position position="318"/>
    </location>
</feature>
<reference evidence="2" key="1">
    <citation type="journal article" date="2014" name="Front. Microbiol.">
        <title>High frequency of phylogenetically diverse reductive dehalogenase-homologous genes in deep subseafloor sedimentary metagenomes.</title>
        <authorList>
            <person name="Kawai M."/>
            <person name="Futagami T."/>
            <person name="Toyoda A."/>
            <person name="Takaki Y."/>
            <person name="Nishi S."/>
            <person name="Hori S."/>
            <person name="Arai W."/>
            <person name="Tsubouchi T."/>
            <person name="Morono Y."/>
            <person name="Uchiyama I."/>
            <person name="Ito T."/>
            <person name="Fujiyama A."/>
            <person name="Inagaki F."/>
            <person name="Takami H."/>
        </authorList>
    </citation>
    <scope>NUCLEOTIDE SEQUENCE</scope>
    <source>
        <strain evidence="2">Expedition CK06-06</strain>
    </source>
</reference>
<gene>
    <name evidence="2" type="ORF">S01H4_10184</name>
</gene>
<evidence type="ECO:0000259" key="1">
    <source>
        <dbReference type="Pfam" id="PF13614"/>
    </source>
</evidence>